<keyword evidence="3" id="KW-1185">Reference proteome</keyword>
<dbReference type="EMBL" id="CP065050">
    <property type="protein sequence ID" value="QPI55274.1"/>
    <property type="molecule type" value="Genomic_DNA"/>
</dbReference>
<proteinExistence type="predicted"/>
<evidence type="ECO:0000256" key="1">
    <source>
        <dbReference type="SAM" id="MobiDB-lite"/>
    </source>
</evidence>
<evidence type="ECO:0000313" key="3">
    <source>
        <dbReference type="Proteomes" id="UP000663421"/>
    </source>
</evidence>
<sequence length="65" mass="6569">MSDEFADAAASVAALVGDRAGGWDLDGLIPEPLLRELGATATCRPSAPPSAARATPWSSTVTRSG</sequence>
<reference evidence="2 3" key="1">
    <citation type="submission" date="2020-11" db="EMBL/GenBank/DDBJ databases">
        <title>Complete genome sequence unveiled secondary metabolic potentials in Streptomyces solisilvae HNM0141.</title>
        <authorList>
            <person name="Huang X."/>
        </authorList>
    </citation>
    <scope>NUCLEOTIDE SEQUENCE [LARGE SCALE GENOMIC DNA]</scope>
    <source>
        <strain evidence="2 3">HNM0141</strain>
    </source>
</reference>
<organism evidence="2 3">
    <name type="scientific">Streptomyces malaysiensis</name>
    <dbReference type="NCBI Taxonomy" id="92644"/>
    <lineage>
        <taxon>Bacteria</taxon>
        <taxon>Bacillati</taxon>
        <taxon>Actinomycetota</taxon>
        <taxon>Actinomycetes</taxon>
        <taxon>Kitasatosporales</taxon>
        <taxon>Streptomycetaceae</taxon>
        <taxon>Streptomyces</taxon>
        <taxon>Streptomyces violaceusniger group</taxon>
    </lineage>
</organism>
<evidence type="ECO:0000313" key="2">
    <source>
        <dbReference type="EMBL" id="QPI55274.1"/>
    </source>
</evidence>
<feature type="region of interest" description="Disordered" evidence="1">
    <location>
        <begin position="41"/>
        <end position="65"/>
    </location>
</feature>
<gene>
    <name evidence="2" type="ORF">I1A49_10345</name>
</gene>
<accession>A0ABX6W182</accession>
<name>A0ABX6W182_STRMQ</name>
<protein>
    <submittedName>
        <fullName evidence="2">Uncharacterized protein</fullName>
    </submittedName>
</protein>
<dbReference type="Proteomes" id="UP000663421">
    <property type="component" value="Chromosome"/>
</dbReference>